<keyword evidence="3" id="KW-1185">Reference proteome</keyword>
<dbReference type="SUPFAM" id="SSF55729">
    <property type="entry name" value="Acyl-CoA N-acyltransferases (Nat)"/>
    <property type="match status" value="2"/>
</dbReference>
<dbReference type="InterPro" id="IPR000182">
    <property type="entry name" value="GNAT_dom"/>
</dbReference>
<dbReference type="OrthoDB" id="4119890at2"/>
<feature type="domain" description="N-acetyltransferase" evidence="1">
    <location>
        <begin position="19"/>
        <end position="194"/>
    </location>
</feature>
<dbReference type="Gene3D" id="3.40.630.30">
    <property type="match status" value="1"/>
</dbReference>
<reference evidence="2 3" key="1">
    <citation type="submission" date="2019-08" db="EMBL/GenBank/DDBJ databases">
        <authorList>
            <person name="Dong K."/>
        </authorList>
    </citation>
    <scope>NUCLEOTIDE SEQUENCE [LARGE SCALE GENOMIC DNA]</scope>
    <source>
        <strain evidence="2 3">M4-8</strain>
    </source>
</reference>
<dbReference type="Pfam" id="PF00583">
    <property type="entry name" value="Acetyltransf_1"/>
    <property type="match status" value="1"/>
</dbReference>
<evidence type="ECO:0000313" key="3">
    <source>
        <dbReference type="Proteomes" id="UP000321196"/>
    </source>
</evidence>
<dbReference type="CDD" id="cd04301">
    <property type="entry name" value="NAT_SF"/>
    <property type="match status" value="1"/>
</dbReference>
<proteinExistence type="predicted"/>
<sequence length="362" mass="40701">MNSTTEIAGLTIRSYVIPTSIDNDDAADFIAMVDVRNRIYREISGSDDEAMTAAELLPNFWADEYTTRHFFVIEMDGVMVGRMGVDLPLEDDSRVAFWIIELIEDVWGLGIGSAAYEIVEQIAREAGRTSLQSWAEHPASDDARLEPPTGFGYVPKDHIARFYLRHGYSLEQVERKSLFDLQGDLGAVERIHGEAAAAAADYEVVQWMLPTPEEFVSGYCVMKERMVTDAPSADMEFDEEVWDEARLRKMEARVLDGNRTQLVTAARHRVSGELCAFNELDLPLDRTLTTSQHDTLVLSDHRGHRLGALVKTAGILRLRELAPDSPRIITWNAEENRPMLSINEELGFYPAAHIGAWKKVLS</sequence>
<protein>
    <submittedName>
        <fullName evidence="2">GNAT family N-acetyltransferase</fullName>
    </submittedName>
</protein>
<evidence type="ECO:0000313" key="2">
    <source>
        <dbReference type="EMBL" id="TXK05792.1"/>
    </source>
</evidence>
<keyword evidence="2" id="KW-0808">Transferase</keyword>
<dbReference type="RefSeq" id="WP_147824603.1">
    <property type="nucleotide sequence ID" value="NZ_BAAARG010000001.1"/>
</dbReference>
<dbReference type="GO" id="GO:0016747">
    <property type="term" value="F:acyltransferase activity, transferring groups other than amino-acyl groups"/>
    <property type="evidence" value="ECO:0007669"/>
    <property type="project" value="InterPro"/>
</dbReference>
<gene>
    <name evidence="2" type="ORF">FVP60_02040</name>
</gene>
<dbReference type="EMBL" id="VRSW01000001">
    <property type="protein sequence ID" value="TXK05792.1"/>
    <property type="molecule type" value="Genomic_DNA"/>
</dbReference>
<dbReference type="AlphaFoldDB" id="A0A5C8HR90"/>
<dbReference type="Proteomes" id="UP000321196">
    <property type="component" value="Unassembled WGS sequence"/>
</dbReference>
<dbReference type="PROSITE" id="PS51186">
    <property type="entry name" value="GNAT"/>
    <property type="match status" value="1"/>
</dbReference>
<accession>A0A5C8HR90</accession>
<evidence type="ECO:0000259" key="1">
    <source>
        <dbReference type="PROSITE" id="PS51186"/>
    </source>
</evidence>
<dbReference type="InterPro" id="IPR016181">
    <property type="entry name" value="Acyl_CoA_acyltransferase"/>
</dbReference>
<name>A0A5C8HR90_9MICO</name>
<comment type="caution">
    <text evidence="2">The sequence shown here is derived from an EMBL/GenBank/DDBJ whole genome shotgun (WGS) entry which is preliminary data.</text>
</comment>
<organism evidence="2 3">
    <name type="scientific">Microbacterium mitrae</name>
    <dbReference type="NCBI Taxonomy" id="664640"/>
    <lineage>
        <taxon>Bacteria</taxon>
        <taxon>Bacillati</taxon>
        <taxon>Actinomycetota</taxon>
        <taxon>Actinomycetes</taxon>
        <taxon>Micrococcales</taxon>
        <taxon>Microbacteriaceae</taxon>
        <taxon>Microbacterium</taxon>
    </lineage>
</organism>